<reference evidence="2" key="1">
    <citation type="journal article" date="2019" name="Int. J. Syst. Evol. Microbiol.">
        <title>The Global Catalogue of Microorganisms (GCM) 10K type strain sequencing project: providing services to taxonomists for standard genome sequencing and annotation.</title>
        <authorList>
            <consortium name="The Broad Institute Genomics Platform"/>
            <consortium name="The Broad Institute Genome Sequencing Center for Infectious Disease"/>
            <person name="Wu L."/>
            <person name="Ma J."/>
        </authorList>
    </citation>
    <scope>NUCLEOTIDE SEQUENCE [LARGE SCALE GENOMIC DNA]</scope>
    <source>
        <strain evidence="2">JCM 11574</strain>
    </source>
</reference>
<comment type="caution">
    <text evidence="1">The sequence shown here is derived from an EMBL/GenBank/DDBJ whole genome shotgun (WGS) entry which is preliminary data.</text>
</comment>
<evidence type="ECO:0000313" key="1">
    <source>
        <dbReference type="EMBL" id="GAA3128043.1"/>
    </source>
</evidence>
<gene>
    <name evidence="1" type="ORF">GCM10010521_13060</name>
</gene>
<accession>A0ABP6MW98</accession>
<organism evidence="1 2">
    <name type="scientific">Streptomyces rameus</name>
    <dbReference type="NCBI Taxonomy" id="68261"/>
    <lineage>
        <taxon>Bacteria</taxon>
        <taxon>Bacillati</taxon>
        <taxon>Actinomycetota</taxon>
        <taxon>Actinomycetes</taxon>
        <taxon>Kitasatosporales</taxon>
        <taxon>Streptomycetaceae</taxon>
        <taxon>Streptomyces</taxon>
    </lineage>
</organism>
<evidence type="ECO:0000313" key="2">
    <source>
        <dbReference type="Proteomes" id="UP001500893"/>
    </source>
</evidence>
<name>A0ABP6MW98_9ACTN</name>
<protein>
    <submittedName>
        <fullName evidence="1">Uncharacterized protein</fullName>
    </submittedName>
</protein>
<sequence>MVAVQVGQDDAVQGRKLLRRQGRLGDPAAHQPVPEVRGLAAVQEVGVRQQGQLAVPEQDRRVADEVEVERVVEGSHGGSSSDGPVPVCGLCGAVPSAPEYPGPDM</sequence>
<dbReference type="Proteomes" id="UP001500893">
    <property type="component" value="Unassembled WGS sequence"/>
</dbReference>
<dbReference type="EMBL" id="BAAAVM010000013">
    <property type="protein sequence ID" value="GAA3128043.1"/>
    <property type="molecule type" value="Genomic_DNA"/>
</dbReference>
<keyword evidence="2" id="KW-1185">Reference proteome</keyword>
<proteinExistence type="predicted"/>